<dbReference type="InterPro" id="IPR003961">
    <property type="entry name" value="FN3_dom"/>
</dbReference>
<comment type="similarity">
    <text evidence="1">Belongs to the immunoglobulin superfamily. DCC family.</text>
</comment>
<organism evidence="9 10">
    <name type="scientific">Anas zonorhyncha</name>
    <name type="common">Eastern spot-billed duck</name>
    <dbReference type="NCBI Taxonomy" id="75864"/>
    <lineage>
        <taxon>Eukaryota</taxon>
        <taxon>Metazoa</taxon>
        <taxon>Chordata</taxon>
        <taxon>Craniata</taxon>
        <taxon>Vertebrata</taxon>
        <taxon>Euteleostomi</taxon>
        <taxon>Archelosauria</taxon>
        <taxon>Archosauria</taxon>
        <taxon>Dinosauria</taxon>
        <taxon>Saurischia</taxon>
        <taxon>Theropoda</taxon>
        <taxon>Coelurosauria</taxon>
        <taxon>Aves</taxon>
        <taxon>Neognathae</taxon>
        <taxon>Galloanserae</taxon>
        <taxon>Anseriformes</taxon>
        <taxon>Anatidae</taxon>
        <taxon>Anatinae</taxon>
        <taxon>Anas</taxon>
    </lineage>
</organism>
<accession>A0A8B9VWV8</accession>
<reference evidence="9" key="2">
    <citation type="submission" date="2025-09" db="UniProtKB">
        <authorList>
            <consortium name="Ensembl"/>
        </authorList>
    </citation>
    <scope>IDENTIFICATION</scope>
</reference>
<dbReference type="PROSITE" id="PS50853">
    <property type="entry name" value="FN3"/>
    <property type="match status" value="1"/>
</dbReference>
<sequence length="566" mass="60781">MEKPPRNQCLFFFAGRLLEGDSVELSCSAGPAKVILEPNQAVVLDCNLAPVEQVINVTWKKNGFPLVEQEHLRVLPNGSLFISSQAVAKDSKYPERAGAEGNYSCVSHSSLGAVTSQTAAVRFSSKCVSCLSAFPLVFVQTVTTQRAEDNGCSLSPGARRTALGQGSDYVTIIAAPENTTVVAGESVVMECMAAADPTPFVSWIRQDGKPVSTDVIVLGRTNLLIPSSQPHHSGVYVCRANKPQTRQFVTAAAELRVLAPQEVVISQAPETISRTRASTARFVCKAEGEPAPTIHWLKNGEAILSNGRVKVQSSGSLVINQIGLEDAGYYQCVAENSLGMACATAKLSVIVREGLPSAPKKVSAVSLSSTTVLVSWERPEYNSEQIIGFSLHYQRAVDNVEYQFAVNNDTTELQVKDLEPNTNYVFYVVAYSQLGASRTSSSIIVQTLEDVPSAAPQLSLSSMTPGDIRVTWLPPPPELSNGKITKYKIDYCTLKEGEESGVWKGVISSASATLTTCHAEGKRCKVPHRGTRFYLRTALLKLDCAVGGHSSAAAVLPPATPRCLFP</sequence>
<dbReference type="FunFam" id="2.60.40.10:FF:001275">
    <property type="entry name" value="Immunoglobulin superfamily DCC subclass member 4"/>
    <property type="match status" value="1"/>
</dbReference>
<dbReference type="InterPro" id="IPR013098">
    <property type="entry name" value="Ig_I-set"/>
</dbReference>
<dbReference type="Gene3D" id="2.60.40.10">
    <property type="entry name" value="Immunoglobulins"/>
    <property type="match status" value="5"/>
</dbReference>
<dbReference type="InterPro" id="IPR036116">
    <property type="entry name" value="FN3_sf"/>
</dbReference>
<proteinExistence type="inferred from homology"/>
<evidence type="ECO:0000259" key="7">
    <source>
        <dbReference type="PROSITE" id="PS50835"/>
    </source>
</evidence>
<evidence type="ECO:0000256" key="4">
    <source>
        <dbReference type="ARBA" id="ARBA00023157"/>
    </source>
</evidence>
<dbReference type="PANTHER" id="PTHR44170">
    <property type="entry name" value="PROTEIN SIDEKICK"/>
    <property type="match status" value="1"/>
</dbReference>
<evidence type="ECO:0000256" key="6">
    <source>
        <dbReference type="ARBA" id="ARBA00023319"/>
    </source>
</evidence>
<feature type="domain" description="Ig-like" evidence="7">
    <location>
        <begin position="260"/>
        <end position="348"/>
    </location>
</feature>
<evidence type="ECO:0008006" key="11">
    <source>
        <dbReference type="Google" id="ProtNLM"/>
    </source>
</evidence>
<dbReference type="InterPro" id="IPR036179">
    <property type="entry name" value="Ig-like_dom_sf"/>
</dbReference>
<keyword evidence="4" id="KW-1015">Disulfide bond</keyword>
<dbReference type="SMART" id="SM00408">
    <property type="entry name" value="IGc2"/>
    <property type="match status" value="3"/>
</dbReference>
<keyword evidence="3" id="KW-0677">Repeat</keyword>
<keyword evidence="10" id="KW-1185">Reference proteome</keyword>
<evidence type="ECO:0000256" key="1">
    <source>
        <dbReference type="ARBA" id="ARBA00009588"/>
    </source>
</evidence>
<evidence type="ECO:0000256" key="5">
    <source>
        <dbReference type="ARBA" id="ARBA00023180"/>
    </source>
</evidence>
<dbReference type="Pfam" id="PF13927">
    <property type="entry name" value="Ig_3"/>
    <property type="match status" value="1"/>
</dbReference>
<dbReference type="InterPro" id="IPR003599">
    <property type="entry name" value="Ig_sub"/>
</dbReference>
<dbReference type="Pfam" id="PF00041">
    <property type="entry name" value="fn3"/>
    <property type="match status" value="1"/>
</dbReference>
<dbReference type="PANTHER" id="PTHR44170:SF5">
    <property type="entry name" value="IMMUNOGLOBULIN SUPERFAMILY DCC SUBCLASS MEMBER 4"/>
    <property type="match status" value="1"/>
</dbReference>
<dbReference type="CDD" id="cd00063">
    <property type="entry name" value="FN3"/>
    <property type="match status" value="2"/>
</dbReference>
<dbReference type="SUPFAM" id="SSF49265">
    <property type="entry name" value="Fibronectin type III"/>
    <property type="match status" value="1"/>
</dbReference>
<evidence type="ECO:0000256" key="2">
    <source>
        <dbReference type="ARBA" id="ARBA00022729"/>
    </source>
</evidence>
<dbReference type="SUPFAM" id="SSF48726">
    <property type="entry name" value="Immunoglobulin"/>
    <property type="match status" value="3"/>
</dbReference>
<keyword evidence="5" id="KW-0325">Glycoprotein</keyword>
<protein>
    <recommendedName>
        <fullName evidence="11">Immunoglobulin superfamily DCC subclass member 4</fullName>
    </recommendedName>
</protein>
<dbReference type="SMART" id="SM00409">
    <property type="entry name" value="IG"/>
    <property type="match status" value="3"/>
</dbReference>
<reference evidence="9" key="1">
    <citation type="submission" date="2025-08" db="UniProtKB">
        <authorList>
            <consortium name="Ensembl"/>
        </authorList>
    </citation>
    <scope>IDENTIFICATION</scope>
</reference>
<feature type="domain" description="Ig-like" evidence="7">
    <location>
        <begin position="5"/>
        <end position="122"/>
    </location>
</feature>
<dbReference type="InterPro" id="IPR013783">
    <property type="entry name" value="Ig-like_fold"/>
</dbReference>
<evidence type="ECO:0000256" key="3">
    <source>
        <dbReference type="ARBA" id="ARBA00022737"/>
    </source>
</evidence>
<dbReference type="GO" id="GO:0098609">
    <property type="term" value="P:cell-cell adhesion"/>
    <property type="evidence" value="ECO:0007669"/>
    <property type="project" value="TreeGrafter"/>
</dbReference>
<dbReference type="Ensembl" id="ENSAZOT00000029441.1">
    <property type="protein sequence ID" value="ENSAZOP00000027467.1"/>
    <property type="gene ID" value="ENSAZOG00000017418.1"/>
</dbReference>
<feature type="domain" description="Fibronectin type-III" evidence="8">
    <location>
        <begin position="358"/>
        <end position="450"/>
    </location>
</feature>
<keyword evidence="2" id="KW-0732">Signal</keyword>
<keyword evidence="6" id="KW-0393">Immunoglobulin domain</keyword>
<dbReference type="Pfam" id="PF07679">
    <property type="entry name" value="I-set"/>
    <property type="match status" value="1"/>
</dbReference>
<dbReference type="AlphaFoldDB" id="A0A8B9VWV8"/>
<evidence type="ECO:0000313" key="9">
    <source>
        <dbReference type="Ensembl" id="ENSAZOP00000027467.1"/>
    </source>
</evidence>
<dbReference type="InterPro" id="IPR007110">
    <property type="entry name" value="Ig-like_dom"/>
</dbReference>
<feature type="domain" description="Ig-like" evidence="7">
    <location>
        <begin position="156"/>
        <end position="250"/>
    </location>
</feature>
<name>A0A8B9VWV8_9AVES</name>
<evidence type="ECO:0000313" key="10">
    <source>
        <dbReference type="Proteomes" id="UP000694549"/>
    </source>
</evidence>
<dbReference type="FunFam" id="2.60.40.10:FF:000299">
    <property type="entry name" value="protogenin isoform X2"/>
    <property type="match status" value="1"/>
</dbReference>
<dbReference type="Proteomes" id="UP000694549">
    <property type="component" value="Unplaced"/>
</dbReference>
<dbReference type="PROSITE" id="PS50835">
    <property type="entry name" value="IG_LIKE"/>
    <property type="match status" value="3"/>
</dbReference>
<dbReference type="SMART" id="SM00060">
    <property type="entry name" value="FN3"/>
    <property type="match status" value="2"/>
</dbReference>
<evidence type="ECO:0000259" key="8">
    <source>
        <dbReference type="PROSITE" id="PS50853"/>
    </source>
</evidence>
<dbReference type="InterPro" id="IPR003598">
    <property type="entry name" value="Ig_sub2"/>
</dbReference>